<comment type="caution">
    <text evidence="1">The sequence shown here is derived from an EMBL/GenBank/DDBJ whole genome shotgun (WGS) entry which is preliminary data.</text>
</comment>
<evidence type="ECO:0000313" key="2">
    <source>
        <dbReference type="Proteomes" id="UP000561417"/>
    </source>
</evidence>
<sequence length="59" mass="6625">MTTRGVYSSGSDDDQKCGMIRIKSMDGFSKRSCCDMSNFRVIWSFCGGKRMAEIDNTRG</sequence>
<organism evidence="1 2">
    <name type="scientific">Bartonella callosciuri</name>
    <dbReference type="NCBI Taxonomy" id="686223"/>
    <lineage>
        <taxon>Bacteria</taxon>
        <taxon>Pseudomonadati</taxon>
        <taxon>Pseudomonadota</taxon>
        <taxon>Alphaproteobacteria</taxon>
        <taxon>Hyphomicrobiales</taxon>
        <taxon>Bartonellaceae</taxon>
        <taxon>Bartonella</taxon>
    </lineage>
</organism>
<accession>A0A840NTK5</accession>
<dbReference type="RefSeq" id="WP_183228394.1">
    <property type="nucleotide sequence ID" value="NZ_JACHIM010000001.1"/>
</dbReference>
<dbReference type="AlphaFoldDB" id="A0A840NTK5"/>
<evidence type="ECO:0000313" key="1">
    <source>
        <dbReference type="EMBL" id="MBB5073285.1"/>
    </source>
</evidence>
<dbReference type="EMBL" id="JACHIM010000001">
    <property type="protein sequence ID" value="MBB5073285.1"/>
    <property type="molecule type" value="Genomic_DNA"/>
</dbReference>
<dbReference type="Proteomes" id="UP000561417">
    <property type="component" value="Unassembled WGS sequence"/>
</dbReference>
<reference evidence="1 2" key="1">
    <citation type="submission" date="2020-08" db="EMBL/GenBank/DDBJ databases">
        <title>Genomic Encyclopedia of Type Strains, Phase IV (KMG-IV): sequencing the most valuable type-strain genomes for metagenomic binning, comparative biology and taxonomic classification.</title>
        <authorList>
            <person name="Goeker M."/>
        </authorList>
    </citation>
    <scope>NUCLEOTIDE SEQUENCE [LARGE SCALE GENOMIC DNA]</scope>
    <source>
        <strain evidence="1 2">DSM 28538</strain>
    </source>
</reference>
<protein>
    <submittedName>
        <fullName evidence="1">Uncharacterized protein</fullName>
    </submittedName>
</protein>
<name>A0A840NTK5_9HYPH</name>
<keyword evidence="2" id="KW-1185">Reference proteome</keyword>
<gene>
    <name evidence="1" type="ORF">HNQ69_000389</name>
</gene>
<proteinExistence type="predicted"/>